<organism evidence="1 2">
    <name type="scientific">Halapricum salinum</name>
    <dbReference type="NCBI Taxonomy" id="1457250"/>
    <lineage>
        <taxon>Archaea</taxon>
        <taxon>Methanobacteriati</taxon>
        <taxon>Methanobacteriota</taxon>
        <taxon>Stenosarchaea group</taxon>
        <taxon>Halobacteria</taxon>
        <taxon>Halobacteriales</taxon>
        <taxon>Haloarculaceae</taxon>
        <taxon>Halapricum</taxon>
    </lineage>
</organism>
<accession>A0A4D6HH77</accession>
<evidence type="ECO:0000313" key="2">
    <source>
        <dbReference type="Proteomes" id="UP000296706"/>
    </source>
</evidence>
<protein>
    <recommendedName>
        <fullName evidence="3">DUF211 domain-containing protein</fullName>
    </recommendedName>
</protein>
<evidence type="ECO:0000313" key="1">
    <source>
        <dbReference type="EMBL" id="QCC52372.1"/>
    </source>
</evidence>
<dbReference type="Proteomes" id="UP000296706">
    <property type="component" value="Chromosome"/>
</dbReference>
<gene>
    <name evidence="1" type="ORF">DV733_14530</name>
</gene>
<dbReference type="EMBL" id="CP031310">
    <property type="protein sequence ID" value="QCC52372.1"/>
    <property type="molecule type" value="Genomic_DNA"/>
</dbReference>
<dbReference type="AlphaFoldDB" id="A0A4D6HH77"/>
<dbReference type="PANTHER" id="PTHR42240:SF1">
    <property type="entry name" value="DUF211 DOMAIN-CONTAINING PROTEIN"/>
    <property type="match status" value="1"/>
</dbReference>
<dbReference type="InterPro" id="IPR003831">
    <property type="entry name" value="DUF211"/>
</dbReference>
<dbReference type="Gene3D" id="3.30.70.1340">
    <property type="entry name" value="MTH889-like domain"/>
    <property type="match status" value="1"/>
</dbReference>
<dbReference type="RefSeq" id="WP_049992697.1">
    <property type="nucleotide sequence ID" value="NZ_CP031310.1"/>
</dbReference>
<dbReference type="SUPFAM" id="SSF160363">
    <property type="entry name" value="MTH889-like"/>
    <property type="match status" value="1"/>
</dbReference>
<dbReference type="InterPro" id="IPR023129">
    <property type="entry name" value="MTH889-like_dom_sf"/>
</dbReference>
<dbReference type="OrthoDB" id="201945at2157"/>
<dbReference type="KEGG" id="hsn:DV733_14530"/>
<keyword evidence="2" id="KW-1185">Reference proteome</keyword>
<reference evidence="1 2" key="1">
    <citation type="journal article" date="2019" name="Nat. Commun.">
        <title>A new type of DNA phosphorothioation-based antiviral system in archaea.</title>
        <authorList>
            <person name="Xiong L."/>
            <person name="Liu S."/>
            <person name="Chen S."/>
            <person name="Xiao Y."/>
            <person name="Zhu B."/>
            <person name="Gao Y."/>
            <person name="Zhang Y."/>
            <person name="Chen B."/>
            <person name="Luo J."/>
            <person name="Deng Z."/>
            <person name="Chen X."/>
            <person name="Wang L."/>
            <person name="Chen S."/>
        </authorList>
    </citation>
    <scope>NUCLEOTIDE SEQUENCE [LARGE SCALE GENOMIC DNA]</scope>
    <source>
        <strain evidence="1 2">CBA1105</strain>
    </source>
</reference>
<dbReference type="Pfam" id="PF02680">
    <property type="entry name" value="DUF211"/>
    <property type="match status" value="1"/>
</dbReference>
<name>A0A4D6HH77_9EURY</name>
<evidence type="ECO:0008006" key="3">
    <source>
        <dbReference type="Google" id="ProtNLM"/>
    </source>
</evidence>
<proteinExistence type="predicted"/>
<dbReference type="STRING" id="1457250.GCA_000755225_01774"/>
<dbReference type="PANTHER" id="PTHR42240">
    <property type="entry name" value="DUF211 DOMAIN-CONTAINING PROTEIN"/>
    <property type="match status" value="1"/>
</dbReference>
<sequence length="95" mass="10183">MAPIRRLVLDVLKPHEPSLTDLGRRIADVDGVRGCNCGLVEIDKKVINVKLTVEGDGIDEDGVVEVIESHGGTIHSVDEVATGEELIEASQTPQD</sequence>
<dbReference type="GeneID" id="39849101"/>